<comment type="caution">
    <text evidence="5">The sequence shown here is derived from an EMBL/GenBank/DDBJ whole genome shotgun (WGS) entry which is preliminary data.</text>
</comment>
<evidence type="ECO:0000256" key="4">
    <source>
        <dbReference type="PIRNR" id="PIRNR010044"/>
    </source>
</evidence>
<accession>M3IVA3</accession>
<dbReference type="OrthoDB" id="10260712at2759"/>
<dbReference type="OMA" id="PISWKGV"/>
<comment type="subunit">
    <text evidence="4">Component of the 20S proteasome chaperone.</text>
</comment>
<dbReference type="Pfam" id="PF09754">
    <property type="entry name" value="PAC2"/>
    <property type="match status" value="1"/>
</dbReference>
<evidence type="ECO:0000256" key="1">
    <source>
        <dbReference type="ARBA" id="ARBA00019186"/>
    </source>
</evidence>
<reference evidence="5 6" key="1">
    <citation type="submission" date="2013-02" db="EMBL/GenBank/DDBJ databases">
        <title>Genome sequence of Candida maltosa Xu316, a potential industrial strain for xylitol and ethanol production.</title>
        <authorList>
            <person name="Yu J."/>
            <person name="Wang Q."/>
            <person name="Geng X."/>
            <person name="Bao W."/>
            <person name="He P."/>
            <person name="Cai J."/>
        </authorList>
    </citation>
    <scope>NUCLEOTIDE SEQUENCE [LARGE SCALE GENOMIC DNA]</scope>
    <source>
        <strain evidence="6">Xu316</strain>
    </source>
</reference>
<dbReference type="HOGENOM" id="CLU_062640_2_1_1"/>
<keyword evidence="6" id="KW-1185">Reference proteome</keyword>
<proteinExistence type="inferred from homology"/>
<dbReference type="InterPro" id="IPR038389">
    <property type="entry name" value="PSMG2_sf"/>
</dbReference>
<dbReference type="PANTHER" id="PTHR12970">
    <property type="entry name" value="PROTEASOME ASSEMBLY CHAPERONE 2"/>
    <property type="match status" value="1"/>
</dbReference>
<comment type="similarity">
    <text evidence="3 4">Belongs to the PSMG2 family.</text>
</comment>
<name>M3IVA3_CANMX</name>
<sequence length="250" mass="28068">MAPYIPIDPSQPFKFSKSTLIIPSISLGNIPQLTIDLLIHTYNLTKIGYLDDTYLYPFASPIDYHSDPISGISHAIEIYHGENITVLQQRSPIIPGYTGDYVRDVILPFVKSEGSFAKVIVLDSLDAGVFEHVETGDVKVFGVDELLSNSFESLRLSPDKNDDDDDEKTSFTKYVKDLIYGIKDDKSIELNVFVSFVYEGDNFYDAEVLTTEIKEFLKLPDVGSWKRPISWFGAYGDKPIPNAMEEGLFG</sequence>
<dbReference type="AlphaFoldDB" id="M3IVA3"/>
<organism evidence="5 6">
    <name type="scientific">Candida maltosa (strain Xu316)</name>
    <name type="common">Yeast</name>
    <dbReference type="NCBI Taxonomy" id="1245528"/>
    <lineage>
        <taxon>Eukaryota</taxon>
        <taxon>Fungi</taxon>
        <taxon>Dikarya</taxon>
        <taxon>Ascomycota</taxon>
        <taxon>Saccharomycotina</taxon>
        <taxon>Pichiomycetes</taxon>
        <taxon>Debaryomycetaceae</taxon>
        <taxon>Candida/Lodderomyces clade</taxon>
        <taxon>Candida</taxon>
    </lineage>
</organism>
<dbReference type="Gene3D" id="3.40.50.10900">
    <property type="entry name" value="PAC-like subunit"/>
    <property type="match status" value="1"/>
</dbReference>
<dbReference type="GO" id="GO:0005829">
    <property type="term" value="C:cytosol"/>
    <property type="evidence" value="ECO:0007669"/>
    <property type="project" value="TreeGrafter"/>
</dbReference>
<dbReference type="STRING" id="1245528.M3IVA3"/>
<dbReference type="InterPro" id="IPR016562">
    <property type="entry name" value="Proteasome_assmbl_chp_2_euk"/>
</dbReference>
<dbReference type="GO" id="GO:0043248">
    <property type="term" value="P:proteasome assembly"/>
    <property type="evidence" value="ECO:0007669"/>
    <property type="project" value="TreeGrafter"/>
</dbReference>
<evidence type="ECO:0000256" key="2">
    <source>
        <dbReference type="ARBA" id="ARBA00023186"/>
    </source>
</evidence>
<dbReference type="eggNOG" id="KOG3112">
    <property type="taxonomic scope" value="Eukaryota"/>
</dbReference>
<keyword evidence="2 4" id="KW-0143">Chaperone</keyword>
<dbReference type="PIRSF" id="PIRSF010044">
    <property type="entry name" value="UCP010044"/>
    <property type="match status" value="1"/>
</dbReference>
<dbReference type="GO" id="GO:0005634">
    <property type="term" value="C:nucleus"/>
    <property type="evidence" value="ECO:0007669"/>
    <property type="project" value="TreeGrafter"/>
</dbReference>
<protein>
    <recommendedName>
        <fullName evidence="1 4">Proteasome assembly chaperone 2</fullName>
    </recommendedName>
</protein>
<dbReference type="InterPro" id="IPR019151">
    <property type="entry name" value="Proteasome_assmbl_chaperone_2"/>
</dbReference>
<gene>
    <name evidence="5" type="ORF">G210_2240</name>
</gene>
<evidence type="ECO:0000313" key="5">
    <source>
        <dbReference type="EMBL" id="EMG50551.1"/>
    </source>
</evidence>
<dbReference type="Proteomes" id="UP000011777">
    <property type="component" value="Unassembled WGS sequence"/>
</dbReference>
<dbReference type="EMBL" id="AOGT01000183">
    <property type="protein sequence ID" value="EMG50551.1"/>
    <property type="molecule type" value="Genomic_DNA"/>
</dbReference>
<evidence type="ECO:0000313" key="6">
    <source>
        <dbReference type="Proteomes" id="UP000011777"/>
    </source>
</evidence>
<evidence type="ECO:0000256" key="3">
    <source>
        <dbReference type="ARBA" id="ARBA00025745"/>
    </source>
</evidence>
<comment type="function">
    <text evidence="4">Involved in 20S proteasome assembly.</text>
</comment>
<dbReference type="PANTHER" id="PTHR12970:SF1">
    <property type="entry name" value="PROTEASOME ASSEMBLY CHAPERONE 2"/>
    <property type="match status" value="1"/>
</dbReference>